<dbReference type="Proteomes" id="UP000620874">
    <property type="component" value="Unassembled WGS sequence"/>
</dbReference>
<dbReference type="InterPro" id="IPR038653">
    <property type="entry name" value="Put_CMD_sf"/>
</dbReference>
<gene>
    <name evidence="1" type="ORF">H9625_15450</name>
</gene>
<dbReference type="InterPro" id="IPR027840">
    <property type="entry name" value="DUF4493"/>
</dbReference>
<protein>
    <submittedName>
        <fullName evidence="1">DUF4493 domain-containing protein</fullName>
    </submittedName>
</protein>
<sequence>MNQKTGKLIVGGVEVSAIVGDMQSRATLENVPSGNEFTIMVKSEDGSFERTLEEGVFSCILPVGTYTVEAAYGEDKIATDKPYFCGSASVEIKEGMTESISVTASLQSAIIRAVMDEELLAQYEDYTLWISEAGSSDMESIDNDKDIFVPAGDDYLLRLTGTNLLGDDVNTSWELKSLSPKTRYIVSCDADLPSFTFPEQAVTNAWSKFIYITPMTAENMTSHPEKAQQVMDNIVYEASADNGNTWMPAEYDSENEKWVIKGLQPSTAYTLRSRFGGVVSSNTQAITTENAQELENGDMEDWTSTSVYGGNGSYSASINCDYCTGWSTRNERTTDGAENANGNFLWNTNYATNWKWCSGTVSTSDSKEGNAAEISTLGLYNQRVSGVYDRNEIESEVKGNGTVYVGYLLYGTYDLSSDTYTLGKEHLTRPVSMSFDYKYAPVEGDQCIAYAKLYDAAKREIASTEEFRSGAAGSYTTSTLRLVYTDLECQAACIGVFFQSGTDNDINKMTLVEGSHTTSPHNRDRIVGSVLKVDNVKLNYEYE</sequence>
<accession>A0ABR8YC99</accession>
<evidence type="ECO:0000313" key="2">
    <source>
        <dbReference type="Proteomes" id="UP000620874"/>
    </source>
</evidence>
<dbReference type="Pfam" id="PF14900">
    <property type="entry name" value="DUF4493"/>
    <property type="match status" value="1"/>
</dbReference>
<keyword evidence="2" id="KW-1185">Reference proteome</keyword>
<dbReference type="EMBL" id="JACSPP010000070">
    <property type="protein sequence ID" value="MBD8041807.1"/>
    <property type="molecule type" value="Genomic_DNA"/>
</dbReference>
<reference evidence="1 2" key="1">
    <citation type="submission" date="2020-08" db="EMBL/GenBank/DDBJ databases">
        <title>A Genomic Blueprint of the Chicken Gut Microbiome.</title>
        <authorList>
            <person name="Gilroy R."/>
            <person name="Ravi A."/>
            <person name="Getino M."/>
            <person name="Pursley I."/>
            <person name="Horton D.L."/>
            <person name="Alikhan N.-F."/>
            <person name="Baker D."/>
            <person name="Gharbi K."/>
            <person name="Hall N."/>
            <person name="Watson M."/>
            <person name="Adriaenssens E.M."/>
            <person name="Foster-Nyarko E."/>
            <person name="Jarju S."/>
            <person name="Secka A."/>
            <person name="Antonio M."/>
            <person name="Oren A."/>
            <person name="Chaudhuri R."/>
            <person name="La Ragione R.M."/>
            <person name="Hildebrand F."/>
            <person name="Pallen M.J."/>
        </authorList>
    </citation>
    <scope>NUCLEOTIDE SEQUENCE [LARGE SCALE GENOMIC DNA]</scope>
    <source>
        <strain evidence="1 2">Sa1CVN1</strain>
    </source>
</reference>
<organism evidence="1 2">
    <name type="scientific">Phocaeicola intestinalis</name>
    <dbReference type="NCBI Taxonomy" id="2762212"/>
    <lineage>
        <taxon>Bacteria</taxon>
        <taxon>Pseudomonadati</taxon>
        <taxon>Bacteroidota</taxon>
        <taxon>Bacteroidia</taxon>
        <taxon>Bacteroidales</taxon>
        <taxon>Bacteroidaceae</taxon>
        <taxon>Phocaeicola</taxon>
    </lineage>
</organism>
<name>A0ABR8YC99_9BACT</name>
<evidence type="ECO:0000313" key="1">
    <source>
        <dbReference type="EMBL" id="MBD8041807.1"/>
    </source>
</evidence>
<proteinExistence type="predicted"/>
<dbReference type="Gene3D" id="2.60.120.890">
    <property type="entry name" value="BT2081, beta-jelly-roll domain"/>
    <property type="match status" value="1"/>
</dbReference>
<comment type="caution">
    <text evidence="1">The sequence shown here is derived from an EMBL/GenBank/DDBJ whole genome shotgun (WGS) entry which is preliminary data.</text>
</comment>